<dbReference type="PROSITE" id="PS50297">
    <property type="entry name" value="ANK_REP_REGION"/>
    <property type="match status" value="3"/>
</dbReference>
<dbReference type="Gene3D" id="1.25.40.20">
    <property type="entry name" value="Ankyrin repeat-containing domain"/>
    <property type="match status" value="1"/>
</dbReference>
<dbReference type="Pfam" id="PF12796">
    <property type="entry name" value="Ank_2"/>
    <property type="match status" value="1"/>
</dbReference>
<dbReference type="GO" id="GO:0019369">
    <property type="term" value="P:arachidonate metabolic process"/>
    <property type="evidence" value="ECO:0007669"/>
    <property type="project" value="TreeGrafter"/>
</dbReference>
<feature type="domain" description="PNPLA" evidence="8">
    <location>
        <begin position="1"/>
        <end position="169"/>
    </location>
</feature>
<evidence type="ECO:0000256" key="1">
    <source>
        <dbReference type="ARBA" id="ARBA00013278"/>
    </source>
</evidence>
<organism evidence="9 10">
    <name type="scientific">Phialocephala subalpina</name>
    <dbReference type="NCBI Taxonomy" id="576137"/>
    <lineage>
        <taxon>Eukaryota</taxon>
        <taxon>Fungi</taxon>
        <taxon>Dikarya</taxon>
        <taxon>Ascomycota</taxon>
        <taxon>Pezizomycotina</taxon>
        <taxon>Leotiomycetes</taxon>
        <taxon>Helotiales</taxon>
        <taxon>Mollisiaceae</taxon>
        <taxon>Phialocephala</taxon>
        <taxon>Phialocephala fortinii species complex</taxon>
    </lineage>
</organism>
<name>A0A1L7XVP3_9HELO</name>
<dbReference type="SUPFAM" id="SSF48403">
    <property type="entry name" value="Ankyrin repeat"/>
    <property type="match status" value="1"/>
</dbReference>
<gene>
    <name evidence="9" type="ORF">PAC_18979</name>
</gene>
<evidence type="ECO:0000256" key="5">
    <source>
        <dbReference type="ARBA" id="ARBA00023422"/>
    </source>
</evidence>
<dbReference type="PANTHER" id="PTHR24185:SF1">
    <property type="entry name" value="CALCIUM-INDEPENDENT PHOSPHOLIPASE A2-GAMMA"/>
    <property type="match status" value="1"/>
</dbReference>
<dbReference type="InterPro" id="IPR036770">
    <property type="entry name" value="Ankyrin_rpt-contain_sf"/>
</dbReference>
<dbReference type="PANTHER" id="PTHR24185">
    <property type="entry name" value="CALCIUM-INDEPENDENT PHOSPHOLIPASE A2-GAMMA"/>
    <property type="match status" value="1"/>
</dbReference>
<evidence type="ECO:0000256" key="2">
    <source>
        <dbReference type="ARBA" id="ARBA00022801"/>
    </source>
</evidence>
<dbReference type="EC" id="3.1.1.4" evidence="1"/>
<dbReference type="GO" id="GO:0016042">
    <property type="term" value="P:lipid catabolic process"/>
    <property type="evidence" value="ECO:0007669"/>
    <property type="project" value="UniProtKB-KW"/>
</dbReference>
<dbReference type="GO" id="GO:0043531">
    <property type="term" value="F:ADP binding"/>
    <property type="evidence" value="ECO:0007669"/>
    <property type="project" value="InterPro"/>
</dbReference>
<dbReference type="Gene3D" id="3.40.1090.10">
    <property type="entry name" value="Cytosolic phospholipase A2 catalytic domain"/>
    <property type="match status" value="1"/>
</dbReference>
<dbReference type="AlphaFoldDB" id="A0A1L7XVP3"/>
<dbReference type="InterPro" id="IPR002110">
    <property type="entry name" value="Ankyrin_rpt"/>
</dbReference>
<dbReference type="GO" id="GO:0016020">
    <property type="term" value="C:membrane"/>
    <property type="evidence" value="ECO:0007669"/>
    <property type="project" value="TreeGrafter"/>
</dbReference>
<evidence type="ECO:0000256" key="6">
    <source>
        <dbReference type="PROSITE-ProRule" id="PRU00023"/>
    </source>
</evidence>
<evidence type="ECO:0000313" key="10">
    <source>
        <dbReference type="Proteomes" id="UP000184330"/>
    </source>
</evidence>
<keyword evidence="6" id="KW-0040">ANK repeat</keyword>
<dbReference type="PROSITE" id="PS51635">
    <property type="entry name" value="PNPLA"/>
    <property type="match status" value="1"/>
</dbReference>
<keyword evidence="2" id="KW-0378">Hydrolase</keyword>
<dbReference type="Gene3D" id="1.25.40.10">
    <property type="entry name" value="Tetratricopeptide repeat domain"/>
    <property type="match status" value="1"/>
</dbReference>
<dbReference type="GO" id="GO:0046486">
    <property type="term" value="P:glycerolipid metabolic process"/>
    <property type="evidence" value="ECO:0007669"/>
    <property type="project" value="UniProtKB-ARBA"/>
</dbReference>
<accession>A0A1L7XVP3</accession>
<keyword evidence="3" id="KW-0442">Lipid degradation</keyword>
<dbReference type="SUPFAM" id="SSF48452">
    <property type="entry name" value="TPR-like"/>
    <property type="match status" value="1"/>
</dbReference>
<dbReference type="InterPro" id="IPR002641">
    <property type="entry name" value="PNPLA_dom"/>
</dbReference>
<proteinExistence type="predicted"/>
<comment type="catalytic activity">
    <reaction evidence="5">
        <text>a 1,2-diacyl-sn-glycero-3-phosphocholine + H2O = a 1-acyl-sn-glycero-3-phosphocholine + a fatty acid + H(+)</text>
        <dbReference type="Rhea" id="RHEA:15801"/>
        <dbReference type="ChEBI" id="CHEBI:15377"/>
        <dbReference type="ChEBI" id="CHEBI:15378"/>
        <dbReference type="ChEBI" id="CHEBI:28868"/>
        <dbReference type="ChEBI" id="CHEBI:57643"/>
        <dbReference type="ChEBI" id="CHEBI:58168"/>
        <dbReference type="EC" id="3.1.1.4"/>
    </reaction>
    <physiologicalReaction direction="left-to-right" evidence="5">
        <dbReference type="Rhea" id="RHEA:15802"/>
    </physiologicalReaction>
</comment>
<protein>
    <recommendedName>
        <fullName evidence="1">phospholipase A2</fullName>
        <ecNumber evidence="1">3.1.1.4</ecNumber>
    </recommendedName>
</protein>
<evidence type="ECO:0000256" key="3">
    <source>
        <dbReference type="ARBA" id="ARBA00022963"/>
    </source>
</evidence>
<sequence>MHGLFLITDFKQQFDCSNARPIAHDREGMSRCLYNIVGKGLSPKAQRIVFNREGFMAKGRFDSGELEDAIKDTIADCKLENRERFKDPESPCKVFVCAILTSNAFSAALFRTYSNPQMPEESYEDCNTWEACRATSAATTFFDPITVGPMKQTFADGAVAYNNPIQLVYREAKYMWPDRMKDALLISIGTGAAPGPALEGNAISIIKALKGIVTETEKTNNDFLHDHYEMLDAGCLYRFNVLHKLANVGLEEYKEIKNVAGATQGYLNDAEMRHKYRKCLTQLRSSLTEDPTRCSPIIAQEVLSDVMHWKTPKFFGRQRELDWIHDHLENHRNHRKLLVICGLSGLGKTQLVLQYWCKHTRDYSSMLWIDATSNHTVLDSFERVANELDDFSTSKKPLDHVKGWLSRPSNQNWIMIIDNFVDLDGDFRIQELMPHCEHGAIIVTTTQSGTRKVLDAEVLDIAKIDIEAGAEILLSRLKSLESSQLKQLVLEIVADLDGVPLALKQAGAYLSFYPRLSPSVLRKYLTQLKSEYGDVMKHIPKRSEWYYEKHQSIIDTFNILRRALIKTSNNAANVLTLSAFLAPGDIPLSILQAADDVQDESMNDFYRSRTALFDGTLDQCAALDVELCTWLDKLLRNQWSSFQALTTLEDHCCAKVRWSIDGKSIISYSIHDAIRKWSQASLPDSTKGTWAALAAFRLSQCLSLDEVTILSRQKYLRHVLFAEQVLLCDESPACMKAPDGPLSLHARSAAVSFARFHQRQKNLEKSQAFLEKAIEYEKTIEGVKWPSVQCFQTLHLFGRVLWQCGEFTKALEAFENLVQACESSLGIDDGLTLTISTEARLLKMQASRTASDLTRAIQAPYQDKVTQEISIDSSVPVISLSTDHDTGIEYMDQEEYSLVQAIANLGRIDGENSEKIILSKYALAKYYGEASRWRRAVLLFKVVWRTRYQPYMHSTSEILQSAYILDPFYNYLYCSQQLGIAIKPLAREFPMALFWSQRASYDELTNLLTTQGVKSTQSSWHQLNRAIETYSEDDDKGKLIELLEDPETNIEQRSPEGFTPLHQAVLRKPLWILHQLLHRGADVEATVDNDYTALHLAAARGNVSAVESLLSWGAGVQASTNDGYTPLHLAVVTGNHAIVRLLLEAGANVNATTIKSRFTPLPISVLRVPLSQALCRLEGRTLSNSREGRSDKWLELDVKEQLATVDNIIVEHLNDIGGVIMLHTPSVPLLLPLIVSNRDHVLLQLISNGADLEAKTIHGHTVRALKFP</sequence>
<dbReference type="GO" id="GO:0047499">
    <property type="term" value="F:calcium-independent phospholipase A2 activity"/>
    <property type="evidence" value="ECO:0007669"/>
    <property type="project" value="TreeGrafter"/>
</dbReference>
<evidence type="ECO:0000256" key="4">
    <source>
        <dbReference type="ARBA" id="ARBA00023098"/>
    </source>
</evidence>
<feature type="repeat" description="ANK" evidence="6">
    <location>
        <begin position="1089"/>
        <end position="1121"/>
    </location>
</feature>
<feature type="short sequence motif" description="DGA/G" evidence="7">
    <location>
        <begin position="156"/>
        <end position="158"/>
    </location>
</feature>
<keyword evidence="10" id="KW-1185">Reference proteome</keyword>
<feature type="repeat" description="ANK" evidence="6">
    <location>
        <begin position="1122"/>
        <end position="1154"/>
    </location>
</feature>
<evidence type="ECO:0000313" key="9">
    <source>
        <dbReference type="EMBL" id="CZR69078.1"/>
    </source>
</evidence>
<dbReference type="OrthoDB" id="6612291at2759"/>
<evidence type="ECO:0000256" key="7">
    <source>
        <dbReference type="PROSITE-ProRule" id="PRU01161"/>
    </source>
</evidence>
<dbReference type="STRING" id="576137.A0A1L7XVP3"/>
<dbReference type="SUPFAM" id="SSF52151">
    <property type="entry name" value="FabD/lysophospholipase-like"/>
    <property type="match status" value="1"/>
</dbReference>
<dbReference type="PRINTS" id="PR01415">
    <property type="entry name" value="ANKYRIN"/>
</dbReference>
<reference evidence="9 10" key="1">
    <citation type="submission" date="2016-03" db="EMBL/GenBank/DDBJ databases">
        <authorList>
            <person name="Ploux O."/>
        </authorList>
    </citation>
    <scope>NUCLEOTIDE SEQUENCE [LARGE SCALE GENOMIC DNA]</scope>
    <source>
        <strain evidence="9 10">UAMH 11012</strain>
    </source>
</reference>
<dbReference type="PROSITE" id="PS50088">
    <property type="entry name" value="ANK_REPEAT"/>
    <property type="match status" value="3"/>
</dbReference>
<evidence type="ECO:0000259" key="8">
    <source>
        <dbReference type="PROSITE" id="PS51635"/>
    </source>
</evidence>
<dbReference type="Pfam" id="PF01734">
    <property type="entry name" value="Patatin"/>
    <property type="match status" value="1"/>
</dbReference>
<feature type="repeat" description="ANK" evidence="6">
    <location>
        <begin position="1056"/>
        <end position="1088"/>
    </location>
</feature>
<keyword evidence="4" id="KW-0443">Lipid metabolism</keyword>
<dbReference type="Proteomes" id="UP000184330">
    <property type="component" value="Unassembled WGS sequence"/>
</dbReference>
<comment type="caution">
    <text evidence="7">Lacks conserved residue(s) required for the propagation of feature annotation.</text>
</comment>
<dbReference type="InterPro" id="IPR027417">
    <property type="entry name" value="P-loop_NTPase"/>
</dbReference>
<dbReference type="SMART" id="SM00248">
    <property type="entry name" value="ANK"/>
    <property type="match status" value="3"/>
</dbReference>
<dbReference type="InterPro" id="IPR016035">
    <property type="entry name" value="Acyl_Trfase/lysoPLipase"/>
</dbReference>
<dbReference type="SUPFAM" id="SSF52540">
    <property type="entry name" value="P-loop containing nucleoside triphosphate hydrolases"/>
    <property type="match status" value="1"/>
</dbReference>
<dbReference type="EMBL" id="FJOG01000064">
    <property type="protein sequence ID" value="CZR69078.1"/>
    <property type="molecule type" value="Genomic_DNA"/>
</dbReference>
<dbReference type="InterPro" id="IPR011990">
    <property type="entry name" value="TPR-like_helical_dom_sf"/>
</dbReference>